<keyword evidence="4 6" id="KW-0547">Nucleotide-binding</keyword>
<keyword evidence="9" id="KW-1185">Reference proteome</keyword>
<evidence type="ECO:0000256" key="1">
    <source>
        <dbReference type="ARBA" id="ARBA00008826"/>
    </source>
</evidence>
<dbReference type="InterPro" id="IPR007344">
    <property type="entry name" value="GrpB/CoaE"/>
</dbReference>
<keyword evidence="5 6" id="KW-0067">ATP-binding</keyword>
<keyword evidence="6" id="KW-0808">Transferase</keyword>
<comment type="subcellular location">
    <subcellularLocation>
        <location evidence="6">Cytoplasm</location>
    </subcellularLocation>
</comment>
<reference evidence="8 9" key="1">
    <citation type="submission" date="2017-10" db="EMBL/GenBank/DDBJ databases">
        <title>Sequencing the genomes of 1000 actinobacteria strains.</title>
        <authorList>
            <person name="Klenk H.-P."/>
        </authorList>
    </citation>
    <scope>NUCLEOTIDE SEQUENCE [LARGE SCALE GENOMIC DNA]</scope>
    <source>
        <strain evidence="8 9">DSM 46092</strain>
    </source>
</reference>
<name>A0A2A9FJY0_9PSEU</name>
<dbReference type="HAMAP" id="MF_00376">
    <property type="entry name" value="Dephospho_CoA_kinase"/>
    <property type="match status" value="1"/>
</dbReference>
<dbReference type="InterPro" id="IPR001977">
    <property type="entry name" value="Depp_CoAkinase"/>
</dbReference>
<evidence type="ECO:0000313" key="8">
    <source>
        <dbReference type="EMBL" id="PFG50759.1"/>
    </source>
</evidence>
<comment type="pathway">
    <text evidence="6">Cofactor biosynthesis; coenzyme A biosynthesis; CoA from (R)-pantothenate: step 5/5.</text>
</comment>
<organism evidence="8 9">
    <name type="scientific">Amycolatopsis sulphurea</name>
    <dbReference type="NCBI Taxonomy" id="76022"/>
    <lineage>
        <taxon>Bacteria</taxon>
        <taxon>Bacillati</taxon>
        <taxon>Actinomycetota</taxon>
        <taxon>Actinomycetes</taxon>
        <taxon>Pseudonocardiales</taxon>
        <taxon>Pseudonocardiaceae</taxon>
        <taxon>Amycolatopsis</taxon>
    </lineage>
</organism>
<comment type="similarity">
    <text evidence="2">In the C-terminal section; belongs to the UPF0157 (GrpB) family.</text>
</comment>
<dbReference type="PANTHER" id="PTHR10695:SF46">
    <property type="entry name" value="BIFUNCTIONAL COENZYME A SYNTHASE-RELATED"/>
    <property type="match status" value="1"/>
</dbReference>
<proteinExistence type="inferred from homology"/>
<dbReference type="Gene3D" id="3.40.50.300">
    <property type="entry name" value="P-loop containing nucleotide triphosphate hydrolases"/>
    <property type="match status" value="1"/>
</dbReference>
<evidence type="ECO:0000256" key="6">
    <source>
        <dbReference type="HAMAP-Rule" id="MF_00376"/>
    </source>
</evidence>
<dbReference type="NCBIfam" id="NF002879">
    <property type="entry name" value="PRK03333.1"/>
    <property type="match status" value="1"/>
</dbReference>
<evidence type="ECO:0000256" key="3">
    <source>
        <dbReference type="ARBA" id="ARBA00022490"/>
    </source>
</evidence>
<comment type="caution">
    <text evidence="8">The sequence shown here is derived from an EMBL/GenBank/DDBJ whole genome shotgun (WGS) entry which is preliminary data.</text>
</comment>
<sequence length="419" mass="45465">MLVHVQRVPGRSPHGVRGALVRVWLMLRVGLTGGIGSGKSTVANRLAEHGAVVVDSDRIARAVVEPGTPGLAAIAEAFGTGVLAADGSLDRAALGARAFADEESRQRLNGILHPLIGQRTGELMAEAAADAIVVHDVPLLVENDLAPAYHLVVVVDAPVEVRVRRLVEARGMTEEDARARIRAQATEDQRRAVADVWLDNGGRRDAVLAEVDELWADRLVPFEANLRLRKPRPPASPVLSAYDPSWPLQAERRLARLRQLAGPRLVRADHIGSTAVPGLPAKDVLDLQLTVSTLDDADALAEALADAGFPQREGEWVDDPQDGGTPWPKRLHVGADPKRAVNLHVRSVETPGWRLALLFRDWIRAHPGEREDYAAVKQRLAGEHAGDGTVQYYAEAKQGWVNEAFTRAEAWAADSSWKP</sequence>
<dbReference type="SUPFAM" id="SSF52540">
    <property type="entry name" value="P-loop containing nucleoside triphosphate hydrolases"/>
    <property type="match status" value="1"/>
</dbReference>
<dbReference type="UniPathway" id="UPA00241">
    <property type="reaction ID" value="UER00356"/>
</dbReference>
<dbReference type="GO" id="GO:0004140">
    <property type="term" value="F:dephospho-CoA kinase activity"/>
    <property type="evidence" value="ECO:0007669"/>
    <property type="project" value="UniProtKB-UniRule"/>
</dbReference>
<dbReference type="Pfam" id="PF04229">
    <property type="entry name" value="GrpB"/>
    <property type="match status" value="1"/>
</dbReference>
<dbReference type="CDD" id="cd02022">
    <property type="entry name" value="DPCK"/>
    <property type="match status" value="1"/>
</dbReference>
<dbReference type="EC" id="2.7.1.24" evidence="6 7"/>
<comment type="similarity">
    <text evidence="1">In the N-terminal section; belongs to the CoaE family.</text>
</comment>
<comment type="function">
    <text evidence="6">Catalyzes the phosphorylation of the 3'-hydroxyl group of dephosphocoenzyme A to form coenzyme A.</text>
</comment>
<evidence type="ECO:0000313" key="9">
    <source>
        <dbReference type="Proteomes" id="UP000243542"/>
    </source>
</evidence>
<evidence type="ECO:0000256" key="5">
    <source>
        <dbReference type="ARBA" id="ARBA00022840"/>
    </source>
</evidence>
<accession>A0A2A9FJY0</accession>
<feature type="binding site" evidence="6">
    <location>
        <begin position="36"/>
        <end position="41"/>
    </location>
    <ligand>
        <name>ATP</name>
        <dbReference type="ChEBI" id="CHEBI:30616"/>
    </ligand>
</feature>
<dbReference type="PROSITE" id="PS51219">
    <property type="entry name" value="DPCK"/>
    <property type="match status" value="1"/>
</dbReference>
<keyword evidence="3 6" id="KW-0963">Cytoplasm</keyword>
<protein>
    <recommendedName>
        <fullName evidence="6 7">Dephospho-CoA kinase</fullName>
        <ecNumber evidence="6 7">2.7.1.24</ecNumber>
    </recommendedName>
    <alternativeName>
        <fullName evidence="6">Dephosphocoenzyme A kinase</fullName>
    </alternativeName>
</protein>
<dbReference type="AlphaFoldDB" id="A0A2A9FJY0"/>
<dbReference type="GO" id="GO:0005524">
    <property type="term" value="F:ATP binding"/>
    <property type="evidence" value="ECO:0007669"/>
    <property type="project" value="UniProtKB-UniRule"/>
</dbReference>
<dbReference type="InterPro" id="IPR043519">
    <property type="entry name" value="NT_sf"/>
</dbReference>
<dbReference type="Pfam" id="PF01121">
    <property type="entry name" value="CoaE"/>
    <property type="match status" value="1"/>
</dbReference>
<evidence type="ECO:0000256" key="2">
    <source>
        <dbReference type="ARBA" id="ARBA00011058"/>
    </source>
</evidence>
<dbReference type="InterPro" id="IPR027417">
    <property type="entry name" value="P-loop_NTPase"/>
</dbReference>
<keyword evidence="6" id="KW-0173">Coenzyme A biosynthesis</keyword>
<evidence type="ECO:0000256" key="7">
    <source>
        <dbReference type="NCBIfam" id="TIGR00152"/>
    </source>
</evidence>
<comment type="catalytic activity">
    <reaction evidence="6">
        <text>3'-dephospho-CoA + ATP = ADP + CoA + H(+)</text>
        <dbReference type="Rhea" id="RHEA:18245"/>
        <dbReference type="ChEBI" id="CHEBI:15378"/>
        <dbReference type="ChEBI" id="CHEBI:30616"/>
        <dbReference type="ChEBI" id="CHEBI:57287"/>
        <dbReference type="ChEBI" id="CHEBI:57328"/>
        <dbReference type="ChEBI" id="CHEBI:456216"/>
        <dbReference type="EC" id="2.7.1.24"/>
    </reaction>
</comment>
<comment type="similarity">
    <text evidence="6">Belongs to the CoaE family.</text>
</comment>
<dbReference type="PANTHER" id="PTHR10695">
    <property type="entry name" value="DEPHOSPHO-COA KINASE-RELATED"/>
    <property type="match status" value="1"/>
</dbReference>
<dbReference type="GO" id="GO:0005737">
    <property type="term" value="C:cytoplasm"/>
    <property type="evidence" value="ECO:0007669"/>
    <property type="project" value="UniProtKB-SubCell"/>
</dbReference>
<keyword evidence="6 8" id="KW-0418">Kinase</keyword>
<dbReference type="EMBL" id="PDJK01000002">
    <property type="protein sequence ID" value="PFG50759.1"/>
    <property type="molecule type" value="Genomic_DNA"/>
</dbReference>
<dbReference type="SUPFAM" id="SSF81301">
    <property type="entry name" value="Nucleotidyltransferase"/>
    <property type="match status" value="1"/>
</dbReference>
<dbReference type="Gene3D" id="3.30.460.10">
    <property type="entry name" value="Beta Polymerase, domain 2"/>
    <property type="match status" value="1"/>
</dbReference>
<dbReference type="GO" id="GO:0015937">
    <property type="term" value="P:coenzyme A biosynthetic process"/>
    <property type="evidence" value="ECO:0007669"/>
    <property type="project" value="UniProtKB-UniRule"/>
</dbReference>
<gene>
    <name evidence="6" type="primary">coaE</name>
    <name evidence="8" type="ORF">ATK36_6008</name>
</gene>
<evidence type="ECO:0000256" key="4">
    <source>
        <dbReference type="ARBA" id="ARBA00022741"/>
    </source>
</evidence>
<dbReference type="NCBIfam" id="TIGR00152">
    <property type="entry name" value="dephospho-CoA kinase"/>
    <property type="match status" value="1"/>
</dbReference>
<dbReference type="Proteomes" id="UP000243542">
    <property type="component" value="Unassembled WGS sequence"/>
</dbReference>